<keyword evidence="4" id="KW-1185">Reference proteome</keyword>
<dbReference type="Gene3D" id="3.10.110.10">
    <property type="entry name" value="Ubiquitin Conjugating Enzyme"/>
    <property type="match status" value="1"/>
</dbReference>
<comment type="caution">
    <text evidence="3">The sequence shown here is derived from an EMBL/GenBank/DDBJ whole genome shotgun (WGS) entry which is preliminary data.</text>
</comment>
<evidence type="ECO:0000259" key="2">
    <source>
        <dbReference type="PROSITE" id="PS50127"/>
    </source>
</evidence>
<dbReference type="EMBL" id="JROU02001578">
    <property type="protein sequence ID" value="OEH75936.1"/>
    <property type="molecule type" value="Genomic_DNA"/>
</dbReference>
<evidence type="ECO:0000313" key="4">
    <source>
        <dbReference type="Proteomes" id="UP000095192"/>
    </source>
</evidence>
<evidence type="ECO:0000256" key="1">
    <source>
        <dbReference type="SAM" id="MobiDB-lite"/>
    </source>
</evidence>
<evidence type="ECO:0000313" key="3">
    <source>
        <dbReference type="EMBL" id="OEH75936.1"/>
    </source>
</evidence>
<dbReference type="SMART" id="SM00212">
    <property type="entry name" value="UBCc"/>
    <property type="match status" value="1"/>
</dbReference>
<organism evidence="3 4">
    <name type="scientific">Cyclospora cayetanensis</name>
    <dbReference type="NCBI Taxonomy" id="88456"/>
    <lineage>
        <taxon>Eukaryota</taxon>
        <taxon>Sar</taxon>
        <taxon>Alveolata</taxon>
        <taxon>Apicomplexa</taxon>
        <taxon>Conoidasida</taxon>
        <taxon>Coccidia</taxon>
        <taxon>Eucoccidiorida</taxon>
        <taxon>Eimeriorina</taxon>
        <taxon>Eimeriidae</taxon>
        <taxon>Cyclospora</taxon>
    </lineage>
</organism>
<reference evidence="3 4" key="1">
    <citation type="journal article" date="2016" name="BMC Genomics">
        <title>Comparative genomics reveals Cyclospora cayetanensis possesses coccidia-like metabolism and invasion components but unique surface antigens.</title>
        <authorList>
            <person name="Liu S."/>
            <person name="Wang L."/>
            <person name="Zheng H."/>
            <person name="Xu Z."/>
            <person name="Roellig D.M."/>
            <person name="Li N."/>
            <person name="Frace M.A."/>
            <person name="Tang K."/>
            <person name="Arrowood M.J."/>
            <person name="Moss D.M."/>
            <person name="Zhang L."/>
            <person name="Feng Y."/>
            <person name="Xiao L."/>
        </authorList>
    </citation>
    <scope>NUCLEOTIDE SEQUENCE [LARGE SCALE GENOMIC DNA]</scope>
    <source>
        <strain evidence="3 4">CHN_HEN01</strain>
    </source>
</reference>
<dbReference type="InParanoid" id="A0A1D3CXL7"/>
<dbReference type="InterPro" id="IPR016135">
    <property type="entry name" value="UBQ-conjugating_enzyme/RWD"/>
</dbReference>
<dbReference type="Pfam" id="PF00179">
    <property type="entry name" value="UQ_con"/>
    <property type="match status" value="1"/>
</dbReference>
<protein>
    <submittedName>
        <fullName evidence="3">Ubiquitin-conjugating enzyme</fullName>
    </submittedName>
</protein>
<dbReference type="FunCoup" id="A0A1D3CXL7">
    <property type="interactions" value="401"/>
</dbReference>
<dbReference type="Proteomes" id="UP000095192">
    <property type="component" value="Unassembled WGS sequence"/>
</dbReference>
<accession>A0A1D3CXL7</accession>
<dbReference type="InterPro" id="IPR000608">
    <property type="entry name" value="UBC"/>
</dbReference>
<name>A0A1D3CXL7_9EIME</name>
<dbReference type="VEuPathDB" id="ToxoDB:LOC34622289"/>
<feature type="region of interest" description="Disordered" evidence="1">
    <location>
        <begin position="1"/>
        <end position="27"/>
    </location>
</feature>
<sequence>MARPREHARLEKELLGLQQERDGKANEDEQEVFAEKWNGDISHWRGWIKGPLDTPYEGGVFYLDIVIPGDYPYNPPKTLPTSSAVPFTHNRPACAICLDILKHEWSPALSIRTALLSIQAMLADPVPADPQDAEVAKMLIENPDLFHKTAKYSRHCFRGH</sequence>
<proteinExistence type="predicted"/>
<dbReference type="SUPFAM" id="SSF54495">
    <property type="entry name" value="UBC-like"/>
    <property type="match status" value="1"/>
</dbReference>
<dbReference type="PROSITE" id="PS50127">
    <property type="entry name" value="UBC_2"/>
    <property type="match status" value="1"/>
</dbReference>
<dbReference type="PANTHER" id="PTHR24068">
    <property type="entry name" value="UBIQUITIN-CONJUGATING ENZYME E2"/>
    <property type="match status" value="1"/>
</dbReference>
<gene>
    <name evidence="3" type="ORF">cyc_06035</name>
</gene>
<dbReference type="VEuPathDB" id="ToxoDB:cyc_06035"/>
<feature type="domain" description="UBC core" evidence="2">
    <location>
        <begin position="5"/>
        <end position="159"/>
    </location>
</feature>
<dbReference type="AlphaFoldDB" id="A0A1D3CXL7"/>